<keyword evidence="2" id="KW-1185">Reference proteome</keyword>
<organism evidence="2 3">
    <name type="scientific">Hydra vulgaris</name>
    <name type="common">Hydra</name>
    <name type="synonym">Hydra attenuata</name>
    <dbReference type="NCBI Taxonomy" id="6087"/>
    <lineage>
        <taxon>Eukaryota</taxon>
        <taxon>Metazoa</taxon>
        <taxon>Cnidaria</taxon>
        <taxon>Hydrozoa</taxon>
        <taxon>Hydroidolina</taxon>
        <taxon>Anthoathecata</taxon>
        <taxon>Aplanulata</taxon>
        <taxon>Hydridae</taxon>
        <taxon>Hydra</taxon>
    </lineage>
</organism>
<proteinExistence type="inferred from homology"/>
<dbReference type="GeneID" id="136087280"/>
<accession>A0ABM4CV66</accession>
<comment type="similarity">
    <text evidence="1">Belongs to the cornifelin family.</text>
</comment>
<evidence type="ECO:0000256" key="1">
    <source>
        <dbReference type="ARBA" id="ARBA00009024"/>
    </source>
</evidence>
<dbReference type="Proteomes" id="UP001652625">
    <property type="component" value="Chromosome 11"/>
</dbReference>
<evidence type="ECO:0000313" key="3">
    <source>
        <dbReference type="RefSeq" id="XP_065665799.1"/>
    </source>
</evidence>
<sequence length="109" mass="11807">MGEFKHGICSCFDDCSTCIITYFLPCVTAGKNAEFVSKSCCLHGCLSLTCVGPISRAIVRSDIREKLNIEGSCCGDFMCHLFCPLCALVQESQEIRTNGGPALLSMARE</sequence>
<reference evidence="3" key="1">
    <citation type="submission" date="2025-08" db="UniProtKB">
        <authorList>
            <consortium name="RefSeq"/>
        </authorList>
    </citation>
    <scope>IDENTIFICATION</scope>
</reference>
<gene>
    <name evidence="3" type="primary">LOC136087280</name>
</gene>
<evidence type="ECO:0000313" key="2">
    <source>
        <dbReference type="Proteomes" id="UP001652625"/>
    </source>
</evidence>
<dbReference type="NCBIfam" id="TIGR01571">
    <property type="entry name" value="A_thal_Cys_rich"/>
    <property type="match status" value="1"/>
</dbReference>
<dbReference type="InterPro" id="IPR006461">
    <property type="entry name" value="PLAC_motif_containing"/>
</dbReference>
<name>A0ABM4CV66_HYDVU</name>
<dbReference type="RefSeq" id="XP_065665799.1">
    <property type="nucleotide sequence ID" value="XM_065809727.1"/>
</dbReference>
<protein>
    <submittedName>
        <fullName evidence="3">Uncharacterized protein LOC136087280</fullName>
    </submittedName>
</protein>
<dbReference type="PANTHER" id="PTHR15907">
    <property type="entry name" value="DUF614 FAMILY PROTEIN-RELATED"/>
    <property type="match status" value="1"/>
</dbReference>
<dbReference type="Pfam" id="PF04749">
    <property type="entry name" value="PLAC8"/>
    <property type="match status" value="1"/>
</dbReference>